<dbReference type="Proteomes" id="UP000886842">
    <property type="component" value="Unassembled WGS sequence"/>
</dbReference>
<dbReference type="SMART" id="SM00448">
    <property type="entry name" value="REC"/>
    <property type="match status" value="1"/>
</dbReference>
<dbReference type="InterPro" id="IPR011006">
    <property type="entry name" value="CheY-like_superfamily"/>
</dbReference>
<name>A0A9D1H2Y9_9ACTN</name>
<dbReference type="GO" id="GO:0000160">
    <property type="term" value="P:phosphorelay signal transduction system"/>
    <property type="evidence" value="ECO:0007669"/>
    <property type="project" value="InterPro"/>
</dbReference>
<dbReference type="GO" id="GO:0003677">
    <property type="term" value="F:DNA binding"/>
    <property type="evidence" value="ECO:0007669"/>
    <property type="project" value="UniProtKB-KW"/>
</dbReference>
<dbReference type="InterPro" id="IPR016032">
    <property type="entry name" value="Sig_transdc_resp-reg_C-effctor"/>
</dbReference>
<dbReference type="PANTHER" id="PTHR43214">
    <property type="entry name" value="TWO-COMPONENT RESPONSE REGULATOR"/>
    <property type="match status" value="1"/>
</dbReference>
<protein>
    <submittedName>
        <fullName evidence="8">Response regulator transcription factor</fullName>
    </submittedName>
</protein>
<evidence type="ECO:0000256" key="2">
    <source>
        <dbReference type="ARBA" id="ARBA00023015"/>
    </source>
</evidence>
<evidence type="ECO:0000256" key="1">
    <source>
        <dbReference type="ARBA" id="ARBA00022553"/>
    </source>
</evidence>
<reference evidence="8" key="2">
    <citation type="journal article" date="2021" name="PeerJ">
        <title>Extensive microbial diversity within the chicken gut microbiome revealed by metagenomics and culture.</title>
        <authorList>
            <person name="Gilroy R."/>
            <person name="Ravi A."/>
            <person name="Getino M."/>
            <person name="Pursley I."/>
            <person name="Horton D.L."/>
            <person name="Alikhan N.F."/>
            <person name="Baker D."/>
            <person name="Gharbi K."/>
            <person name="Hall N."/>
            <person name="Watson M."/>
            <person name="Adriaenssens E.M."/>
            <person name="Foster-Nyarko E."/>
            <person name="Jarju S."/>
            <person name="Secka A."/>
            <person name="Antonio M."/>
            <person name="Oren A."/>
            <person name="Chaudhuri R.R."/>
            <person name="La Ragione R."/>
            <person name="Hildebrand F."/>
            <person name="Pallen M.J."/>
        </authorList>
    </citation>
    <scope>NUCLEOTIDE SEQUENCE</scope>
    <source>
        <strain evidence="8">ChiGjej1B1-24693</strain>
    </source>
</reference>
<feature type="modified residue" description="4-aspartylphosphate" evidence="5">
    <location>
        <position position="52"/>
    </location>
</feature>
<comment type="caution">
    <text evidence="8">The sequence shown here is derived from an EMBL/GenBank/DDBJ whole genome shotgun (WGS) entry which is preliminary data.</text>
</comment>
<dbReference type="CDD" id="cd06170">
    <property type="entry name" value="LuxR_C_like"/>
    <property type="match status" value="1"/>
</dbReference>
<keyword evidence="4" id="KW-0804">Transcription</keyword>
<evidence type="ECO:0000313" key="8">
    <source>
        <dbReference type="EMBL" id="HIT77140.1"/>
    </source>
</evidence>
<dbReference type="InterPro" id="IPR058245">
    <property type="entry name" value="NreC/VraR/RcsB-like_REC"/>
</dbReference>
<dbReference type="Gene3D" id="3.40.50.2300">
    <property type="match status" value="1"/>
</dbReference>
<dbReference type="InterPro" id="IPR001789">
    <property type="entry name" value="Sig_transdc_resp-reg_receiver"/>
</dbReference>
<reference evidence="8" key="1">
    <citation type="submission" date="2020-10" db="EMBL/GenBank/DDBJ databases">
        <authorList>
            <person name="Gilroy R."/>
        </authorList>
    </citation>
    <scope>NUCLEOTIDE SEQUENCE</scope>
    <source>
        <strain evidence="8">ChiGjej1B1-24693</strain>
    </source>
</reference>
<proteinExistence type="predicted"/>
<gene>
    <name evidence="8" type="ORF">IAA98_16295</name>
</gene>
<dbReference type="AlphaFoldDB" id="A0A9D1H2Y9"/>
<sequence>MRALVAEDHTLLREGLIRLLELNQITVVEAVADEPSLRRALTRDDFDVAVLDNRLPPGGTDEGLRAALEARTKRPSLPIMILSQYVEPLYARELLASDHGAVGYLLKDRVNKVADFVDAVRQVADGGTVMDPEVVRRLMARSTGGVASLTPRETETLELMATGRSNAAIAHQMVITEKAVGKHVASLFAKLGLTQSDDDNRRVLAVLAHLQDGATRRG</sequence>
<dbReference type="PANTHER" id="PTHR43214:SF24">
    <property type="entry name" value="TRANSCRIPTIONAL REGULATORY PROTEIN NARL-RELATED"/>
    <property type="match status" value="1"/>
</dbReference>
<evidence type="ECO:0000313" key="9">
    <source>
        <dbReference type="Proteomes" id="UP000886842"/>
    </source>
</evidence>
<dbReference type="PRINTS" id="PR00038">
    <property type="entry name" value="HTHLUXR"/>
</dbReference>
<dbReference type="CDD" id="cd17535">
    <property type="entry name" value="REC_NarL-like"/>
    <property type="match status" value="1"/>
</dbReference>
<dbReference type="SMART" id="SM00421">
    <property type="entry name" value="HTH_LUXR"/>
    <property type="match status" value="1"/>
</dbReference>
<dbReference type="SUPFAM" id="SSF52172">
    <property type="entry name" value="CheY-like"/>
    <property type="match status" value="1"/>
</dbReference>
<dbReference type="Pfam" id="PF00072">
    <property type="entry name" value="Response_reg"/>
    <property type="match status" value="1"/>
</dbReference>
<dbReference type="InterPro" id="IPR039420">
    <property type="entry name" value="WalR-like"/>
</dbReference>
<dbReference type="InterPro" id="IPR000792">
    <property type="entry name" value="Tscrpt_reg_LuxR_C"/>
</dbReference>
<keyword evidence="1 5" id="KW-0597">Phosphoprotein</keyword>
<keyword evidence="2" id="KW-0805">Transcription regulation</keyword>
<evidence type="ECO:0000256" key="4">
    <source>
        <dbReference type="ARBA" id="ARBA00023163"/>
    </source>
</evidence>
<dbReference type="SUPFAM" id="SSF46894">
    <property type="entry name" value="C-terminal effector domain of the bipartite response regulators"/>
    <property type="match status" value="1"/>
</dbReference>
<dbReference type="Pfam" id="PF00196">
    <property type="entry name" value="GerE"/>
    <property type="match status" value="1"/>
</dbReference>
<evidence type="ECO:0000259" key="7">
    <source>
        <dbReference type="PROSITE" id="PS50110"/>
    </source>
</evidence>
<organism evidence="8 9">
    <name type="scientific">Candidatus Avipropionibacterium avicola</name>
    <dbReference type="NCBI Taxonomy" id="2840701"/>
    <lineage>
        <taxon>Bacteria</taxon>
        <taxon>Bacillati</taxon>
        <taxon>Actinomycetota</taxon>
        <taxon>Actinomycetes</taxon>
        <taxon>Propionibacteriales</taxon>
        <taxon>Propionibacteriaceae</taxon>
        <taxon>Propionibacteriaceae incertae sedis</taxon>
        <taxon>Candidatus Avipropionibacterium</taxon>
    </lineage>
</organism>
<feature type="domain" description="HTH luxR-type" evidence="6">
    <location>
        <begin position="142"/>
        <end position="212"/>
    </location>
</feature>
<evidence type="ECO:0000256" key="5">
    <source>
        <dbReference type="PROSITE-ProRule" id="PRU00169"/>
    </source>
</evidence>
<keyword evidence="3" id="KW-0238">DNA-binding</keyword>
<evidence type="ECO:0000256" key="3">
    <source>
        <dbReference type="ARBA" id="ARBA00023125"/>
    </source>
</evidence>
<dbReference type="PROSITE" id="PS50110">
    <property type="entry name" value="RESPONSE_REGULATORY"/>
    <property type="match status" value="1"/>
</dbReference>
<dbReference type="GO" id="GO:0006355">
    <property type="term" value="P:regulation of DNA-templated transcription"/>
    <property type="evidence" value="ECO:0007669"/>
    <property type="project" value="InterPro"/>
</dbReference>
<dbReference type="EMBL" id="DVLP01000466">
    <property type="protein sequence ID" value="HIT77140.1"/>
    <property type="molecule type" value="Genomic_DNA"/>
</dbReference>
<feature type="domain" description="Response regulatory" evidence="7">
    <location>
        <begin position="2"/>
        <end position="122"/>
    </location>
</feature>
<dbReference type="PROSITE" id="PS50043">
    <property type="entry name" value="HTH_LUXR_2"/>
    <property type="match status" value="1"/>
</dbReference>
<evidence type="ECO:0000259" key="6">
    <source>
        <dbReference type="PROSITE" id="PS50043"/>
    </source>
</evidence>
<accession>A0A9D1H2Y9</accession>